<evidence type="ECO:0000313" key="2">
    <source>
        <dbReference type="EMBL" id="MRX64533.1"/>
    </source>
</evidence>
<proteinExistence type="predicted"/>
<evidence type="ECO:0000313" key="3">
    <source>
        <dbReference type="Proteomes" id="UP000443153"/>
    </source>
</evidence>
<gene>
    <name evidence="2" type="ORF">GJ691_10150</name>
</gene>
<dbReference type="InterPro" id="IPR025584">
    <property type="entry name" value="Cthe_2159"/>
</dbReference>
<evidence type="ECO:0000256" key="1">
    <source>
        <dbReference type="SAM" id="SignalP"/>
    </source>
</evidence>
<keyword evidence="1" id="KW-0732">Signal</keyword>
<reference evidence="2 3" key="1">
    <citation type="submission" date="2019-11" db="EMBL/GenBank/DDBJ databases">
        <title>Maribacter lutea sp. nov., a marine bacterium isolated from intertidal sand.</title>
        <authorList>
            <person name="Liu A."/>
        </authorList>
    </citation>
    <scope>NUCLEOTIDE SEQUENCE [LARGE SCALE GENOMIC DNA]</scope>
    <source>
        <strain evidence="2 3">RZ05</strain>
    </source>
</reference>
<dbReference type="Proteomes" id="UP000443153">
    <property type="component" value="Unassembled WGS sequence"/>
</dbReference>
<sequence>MKTRNLSVLSYIGMLLFAIFTFMGCSDDQDTIYDSDSSDLETTDETISNGDDEITIAEVGDTHEEDSDYIWDASSVVYITLSGSSITVDGEGATVDGTEVTIASAGNYEITGSLSDGQVIVDTDDDETVRLILNEVDITNTSGAPLNIASAEKTIVILKENTINYLTDTNNYVFDDEEDEPNAALFSDDDLTIYGEGALVVDANYNDGITSKDGLVIASGNITVNAVDDGIRGKDYLNIKGGYIVVNAEGDGLTSDNDEDTNTGWILIDDGTFVVTADEDGIVAASVVDVEYGDFTIVTGGGHTSSLGADDTAKGIKSGGNITIENGIFNIDSADDNIHANYDVTITTGTFTLATGDDSIHADDAVEINGGTINITEGVEGIEAPDIIISDGEININTSDDAINAAGNTNNFMYINGGYIVITSGGDGLDSNGDIEMTGGTVIINGPTSQSNSPIDYDGTFGLDGGFLVASGYGSNMDEAGSSSSDQYSVLVKLSTTQSSGSLFHIQNSSQETILTFAPGKNYKSIVFSSPGLKTGTYDIYIGGSSTGTVSDGVYENGTYTPGTLYESFTVSDKVTTVN</sequence>
<dbReference type="OrthoDB" id="6116667at2"/>
<comment type="caution">
    <text evidence="2">The sequence shown here is derived from an EMBL/GenBank/DDBJ whole genome shotgun (WGS) entry which is preliminary data.</text>
</comment>
<accession>A0A6I2ML48</accession>
<protein>
    <submittedName>
        <fullName evidence="2">Carbohydrate-binding domain-containing protein</fullName>
    </submittedName>
</protein>
<dbReference type="AlphaFoldDB" id="A0A6I2ML48"/>
<organism evidence="2 3">
    <name type="scientific">Maribacter luteus</name>
    <dbReference type="NCBI Taxonomy" id="2594478"/>
    <lineage>
        <taxon>Bacteria</taxon>
        <taxon>Pseudomonadati</taxon>
        <taxon>Bacteroidota</taxon>
        <taxon>Flavobacteriia</taxon>
        <taxon>Flavobacteriales</taxon>
        <taxon>Flavobacteriaceae</taxon>
        <taxon>Maribacter</taxon>
    </lineage>
</organism>
<dbReference type="Pfam" id="PF14262">
    <property type="entry name" value="Cthe_2159"/>
    <property type="match status" value="1"/>
</dbReference>
<dbReference type="PROSITE" id="PS51257">
    <property type="entry name" value="PROKAR_LIPOPROTEIN"/>
    <property type="match status" value="1"/>
</dbReference>
<dbReference type="RefSeq" id="WP_154366499.1">
    <property type="nucleotide sequence ID" value="NZ_WKJH01000006.1"/>
</dbReference>
<name>A0A6I2ML48_9FLAO</name>
<dbReference type="EMBL" id="WKJH01000006">
    <property type="protein sequence ID" value="MRX64533.1"/>
    <property type="molecule type" value="Genomic_DNA"/>
</dbReference>
<feature type="signal peptide" evidence="1">
    <location>
        <begin position="1"/>
        <end position="24"/>
    </location>
</feature>
<feature type="chain" id="PRO_5026150354" evidence="1">
    <location>
        <begin position="25"/>
        <end position="579"/>
    </location>
</feature>
<keyword evidence="3" id="KW-1185">Reference proteome</keyword>